<reference evidence="1" key="1">
    <citation type="submission" date="2015-12" db="EMBL/GenBank/DDBJ databases">
        <title>Gene expression during late stages of embryo sac development: a critical building block for successful pollen-pistil interactions.</title>
        <authorList>
            <person name="Liu Y."/>
            <person name="Joly V."/>
            <person name="Sabar M."/>
            <person name="Matton D.P."/>
        </authorList>
    </citation>
    <scope>NUCLEOTIDE SEQUENCE</scope>
</reference>
<protein>
    <submittedName>
        <fullName evidence="1">Putative ovule protein</fullName>
    </submittedName>
</protein>
<sequence>MEMNMTNCDLLTHIYRSLELNIAIRGKRRAALFALKAYSFLLNLKDPTLPYSRTLCRALPCMHFLESFM</sequence>
<accession>A0A0V0GX60</accession>
<dbReference type="AlphaFoldDB" id="A0A0V0GX60"/>
<dbReference type="EMBL" id="GEDG01030291">
    <property type="protein sequence ID" value="JAP12016.1"/>
    <property type="molecule type" value="Transcribed_RNA"/>
</dbReference>
<evidence type="ECO:0000313" key="1">
    <source>
        <dbReference type="EMBL" id="JAP12016.1"/>
    </source>
</evidence>
<name>A0A0V0GX60_SOLCH</name>
<proteinExistence type="predicted"/>
<organism evidence="1">
    <name type="scientific">Solanum chacoense</name>
    <name type="common">Chaco potato</name>
    <dbReference type="NCBI Taxonomy" id="4108"/>
    <lineage>
        <taxon>Eukaryota</taxon>
        <taxon>Viridiplantae</taxon>
        <taxon>Streptophyta</taxon>
        <taxon>Embryophyta</taxon>
        <taxon>Tracheophyta</taxon>
        <taxon>Spermatophyta</taxon>
        <taxon>Magnoliopsida</taxon>
        <taxon>eudicotyledons</taxon>
        <taxon>Gunneridae</taxon>
        <taxon>Pentapetalae</taxon>
        <taxon>asterids</taxon>
        <taxon>lamiids</taxon>
        <taxon>Solanales</taxon>
        <taxon>Solanaceae</taxon>
        <taxon>Solanoideae</taxon>
        <taxon>Solaneae</taxon>
        <taxon>Solanum</taxon>
    </lineage>
</organism>